<comment type="caution">
    <text evidence="1">The sequence shown here is derived from an EMBL/GenBank/DDBJ whole genome shotgun (WGS) entry which is preliminary data.</text>
</comment>
<evidence type="ECO:0000313" key="2">
    <source>
        <dbReference type="Proteomes" id="UP001159427"/>
    </source>
</evidence>
<protein>
    <submittedName>
        <fullName evidence="1">Uncharacterized protein</fullName>
    </submittedName>
</protein>
<sequence>MQNPGPQRPSVEKVNVGTTWQPAALTVHYTPSTGRIHVTNGHLISKEVKMTVKSDTGAVYTITRKHGGALTFHIFTEMVALKRPRPIYHKS</sequence>
<accession>A0ABN8M5S1</accession>
<proteinExistence type="predicted"/>
<organism evidence="1 2">
    <name type="scientific">Porites evermanni</name>
    <dbReference type="NCBI Taxonomy" id="104178"/>
    <lineage>
        <taxon>Eukaryota</taxon>
        <taxon>Metazoa</taxon>
        <taxon>Cnidaria</taxon>
        <taxon>Anthozoa</taxon>
        <taxon>Hexacorallia</taxon>
        <taxon>Scleractinia</taxon>
        <taxon>Fungiina</taxon>
        <taxon>Poritidae</taxon>
        <taxon>Porites</taxon>
    </lineage>
</organism>
<reference evidence="1 2" key="1">
    <citation type="submission" date="2022-05" db="EMBL/GenBank/DDBJ databases">
        <authorList>
            <consortium name="Genoscope - CEA"/>
            <person name="William W."/>
        </authorList>
    </citation>
    <scope>NUCLEOTIDE SEQUENCE [LARGE SCALE GENOMIC DNA]</scope>
</reference>
<dbReference type="EMBL" id="CALNXI010000307">
    <property type="protein sequence ID" value="CAH3024514.1"/>
    <property type="molecule type" value="Genomic_DNA"/>
</dbReference>
<gene>
    <name evidence="1" type="ORF">PEVE_00023121</name>
</gene>
<name>A0ABN8M5S1_9CNID</name>
<dbReference type="Proteomes" id="UP001159427">
    <property type="component" value="Unassembled WGS sequence"/>
</dbReference>
<evidence type="ECO:0000313" key="1">
    <source>
        <dbReference type="EMBL" id="CAH3024514.1"/>
    </source>
</evidence>
<keyword evidence="2" id="KW-1185">Reference proteome</keyword>